<evidence type="ECO:0000256" key="4">
    <source>
        <dbReference type="ARBA" id="ARBA00023125"/>
    </source>
</evidence>
<evidence type="ECO:0000256" key="1">
    <source>
        <dbReference type="ARBA" id="ARBA00022553"/>
    </source>
</evidence>
<dbReference type="AlphaFoldDB" id="A0A0F9KRN9"/>
<accession>A0A0F9KRN9</accession>
<reference evidence="7" key="1">
    <citation type="journal article" date="2015" name="Nature">
        <title>Complex archaea that bridge the gap between prokaryotes and eukaryotes.</title>
        <authorList>
            <person name="Spang A."/>
            <person name="Saw J.H."/>
            <person name="Jorgensen S.L."/>
            <person name="Zaremba-Niedzwiedzka K."/>
            <person name="Martijn J."/>
            <person name="Lind A.E."/>
            <person name="van Eijk R."/>
            <person name="Schleper C."/>
            <person name="Guy L."/>
            <person name="Ettema T.J."/>
        </authorList>
    </citation>
    <scope>NUCLEOTIDE SEQUENCE</scope>
</reference>
<keyword evidence="1" id="KW-0597">Phosphoprotein</keyword>
<gene>
    <name evidence="7" type="ORF">LCGC14_1601450</name>
</gene>
<keyword evidence="3" id="KW-0805">Transcription regulation</keyword>
<dbReference type="PANTHER" id="PTHR48111:SF1">
    <property type="entry name" value="TWO-COMPONENT RESPONSE REGULATOR ORR33"/>
    <property type="match status" value="1"/>
</dbReference>
<name>A0A0F9KRN9_9ZZZZ</name>
<keyword evidence="5" id="KW-0804">Transcription</keyword>
<comment type="caution">
    <text evidence="7">The sequence shown here is derived from an EMBL/GenBank/DDBJ whole genome shotgun (WGS) entry which is preliminary data.</text>
</comment>
<dbReference type="GO" id="GO:0006355">
    <property type="term" value="P:regulation of DNA-templated transcription"/>
    <property type="evidence" value="ECO:0007669"/>
    <property type="project" value="TreeGrafter"/>
</dbReference>
<proteinExistence type="predicted"/>
<dbReference type="PANTHER" id="PTHR48111">
    <property type="entry name" value="REGULATOR OF RPOS"/>
    <property type="match status" value="1"/>
</dbReference>
<dbReference type="InterPro" id="IPR039420">
    <property type="entry name" value="WalR-like"/>
</dbReference>
<dbReference type="EMBL" id="LAZR01012847">
    <property type="protein sequence ID" value="KKM24803.1"/>
    <property type="molecule type" value="Genomic_DNA"/>
</dbReference>
<dbReference type="PROSITE" id="PS50110">
    <property type="entry name" value="RESPONSE_REGULATORY"/>
    <property type="match status" value="1"/>
</dbReference>
<sequence>MTDPDRYFLGLTVLVVEDEPFIALDIAFGVEDAGGTAMGPASTVEHALRLIETARPDAAIVDVDLPDGNIGPVLDALRPAVPVLVHTGVGLPEHLRRAHPELQVCIKPTAPAELAARLYTEITNRGEVKAPPPVGKL</sequence>
<evidence type="ECO:0000313" key="7">
    <source>
        <dbReference type="EMBL" id="KKM24803.1"/>
    </source>
</evidence>
<dbReference type="SUPFAM" id="SSF52172">
    <property type="entry name" value="CheY-like"/>
    <property type="match status" value="1"/>
</dbReference>
<evidence type="ECO:0000256" key="2">
    <source>
        <dbReference type="ARBA" id="ARBA00023012"/>
    </source>
</evidence>
<dbReference type="SMART" id="SM00448">
    <property type="entry name" value="REC"/>
    <property type="match status" value="1"/>
</dbReference>
<dbReference type="GO" id="GO:0005829">
    <property type="term" value="C:cytosol"/>
    <property type="evidence" value="ECO:0007669"/>
    <property type="project" value="TreeGrafter"/>
</dbReference>
<dbReference type="InterPro" id="IPR011006">
    <property type="entry name" value="CheY-like_superfamily"/>
</dbReference>
<dbReference type="GO" id="GO:0000976">
    <property type="term" value="F:transcription cis-regulatory region binding"/>
    <property type="evidence" value="ECO:0007669"/>
    <property type="project" value="TreeGrafter"/>
</dbReference>
<keyword evidence="4" id="KW-0238">DNA-binding</keyword>
<organism evidence="7">
    <name type="scientific">marine sediment metagenome</name>
    <dbReference type="NCBI Taxonomy" id="412755"/>
    <lineage>
        <taxon>unclassified sequences</taxon>
        <taxon>metagenomes</taxon>
        <taxon>ecological metagenomes</taxon>
    </lineage>
</organism>
<keyword evidence="2" id="KW-0902">Two-component regulatory system</keyword>
<feature type="domain" description="Response regulatory" evidence="6">
    <location>
        <begin position="12"/>
        <end position="122"/>
    </location>
</feature>
<dbReference type="GO" id="GO:0032993">
    <property type="term" value="C:protein-DNA complex"/>
    <property type="evidence" value="ECO:0007669"/>
    <property type="project" value="TreeGrafter"/>
</dbReference>
<dbReference type="Gene3D" id="3.40.50.2300">
    <property type="match status" value="1"/>
</dbReference>
<dbReference type="GO" id="GO:0000156">
    <property type="term" value="F:phosphorelay response regulator activity"/>
    <property type="evidence" value="ECO:0007669"/>
    <property type="project" value="TreeGrafter"/>
</dbReference>
<protein>
    <recommendedName>
        <fullName evidence="6">Response regulatory domain-containing protein</fullName>
    </recommendedName>
</protein>
<evidence type="ECO:0000259" key="6">
    <source>
        <dbReference type="PROSITE" id="PS50110"/>
    </source>
</evidence>
<evidence type="ECO:0000256" key="3">
    <source>
        <dbReference type="ARBA" id="ARBA00023015"/>
    </source>
</evidence>
<evidence type="ECO:0000256" key="5">
    <source>
        <dbReference type="ARBA" id="ARBA00023163"/>
    </source>
</evidence>
<dbReference type="InterPro" id="IPR001789">
    <property type="entry name" value="Sig_transdc_resp-reg_receiver"/>
</dbReference>